<gene>
    <name evidence="1" type="ORF">PGRI_053760</name>
</gene>
<dbReference type="OrthoDB" id="273230at2759"/>
<reference evidence="1 2" key="1">
    <citation type="journal article" date="2016" name="BMC Genomics">
        <title>Genome sequencing and secondary metabolism of the postharvest pathogen Penicillium griseofulvum.</title>
        <authorList>
            <person name="Banani H."/>
            <person name="Marcet-Houben M."/>
            <person name="Ballester A.R."/>
            <person name="Abbruscato P."/>
            <person name="Gonzalez-Candelas L."/>
            <person name="Gabaldon T."/>
            <person name="Spadaro D."/>
        </authorList>
    </citation>
    <scope>NUCLEOTIDE SEQUENCE [LARGE SCALE GENOMIC DNA]</scope>
    <source>
        <strain evidence="1 2">PG3</strain>
    </source>
</reference>
<keyword evidence="2" id="KW-1185">Reference proteome</keyword>
<dbReference type="STRING" id="5078.A0A135LCB3"/>
<organism evidence="1 2">
    <name type="scientific">Penicillium patulum</name>
    <name type="common">Penicillium griseofulvum</name>
    <dbReference type="NCBI Taxonomy" id="5078"/>
    <lineage>
        <taxon>Eukaryota</taxon>
        <taxon>Fungi</taxon>
        <taxon>Dikarya</taxon>
        <taxon>Ascomycota</taxon>
        <taxon>Pezizomycotina</taxon>
        <taxon>Eurotiomycetes</taxon>
        <taxon>Eurotiomycetidae</taxon>
        <taxon>Eurotiales</taxon>
        <taxon>Aspergillaceae</taxon>
        <taxon>Penicillium</taxon>
    </lineage>
</organism>
<evidence type="ECO:0000313" key="1">
    <source>
        <dbReference type="EMBL" id="KXG46520.1"/>
    </source>
</evidence>
<dbReference type="EMBL" id="LHQR01000069">
    <property type="protein sequence ID" value="KXG46520.1"/>
    <property type="molecule type" value="Genomic_DNA"/>
</dbReference>
<proteinExistence type="predicted"/>
<evidence type="ECO:0000313" key="2">
    <source>
        <dbReference type="Proteomes" id="UP000070168"/>
    </source>
</evidence>
<dbReference type="AlphaFoldDB" id="A0A135LCB3"/>
<accession>A0A135LCB3</accession>
<sequence length="197" mass="21496">MTSSFRTGVALRQGVQHLPIRSSYNLATLQSVHIASTISRQSRLPLQPSANINYIRPTAIITQAQLQLRAYSASPKEPTADNLIEDLQDVYGIAKDLFETASESTDKESIHAEDDQESARDALNQLLTVYEAYTTGETGAEIAGGDGASEEGEPGLVVRTNFDPRRISATVMGDVRKRFGQKVDDLKNAVEALEEKS</sequence>
<dbReference type="Proteomes" id="UP000070168">
    <property type="component" value="Unassembled WGS sequence"/>
</dbReference>
<comment type="caution">
    <text evidence="1">The sequence shown here is derived from an EMBL/GenBank/DDBJ whole genome shotgun (WGS) entry which is preliminary data.</text>
</comment>
<dbReference type="OMA" id="DHAYSAY"/>
<dbReference type="RefSeq" id="XP_040645056.1">
    <property type="nucleotide sequence ID" value="XM_040793089.1"/>
</dbReference>
<dbReference type="GeneID" id="63708389"/>
<protein>
    <submittedName>
        <fullName evidence="1">Uncharacterized protein</fullName>
    </submittedName>
</protein>
<name>A0A135LCB3_PENPA</name>